<protein>
    <recommendedName>
        <fullName evidence="4">MBL fold metallo-hydrolase</fullName>
    </recommendedName>
</protein>
<evidence type="ECO:0008006" key="4">
    <source>
        <dbReference type="Google" id="ProtNLM"/>
    </source>
</evidence>
<evidence type="ECO:0000313" key="2">
    <source>
        <dbReference type="EMBL" id="GGA10196.1"/>
    </source>
</evidence>
<accession>A0ABQ1FFX9</accession>
<evidence type="ECO:0000256" key="1">
    <source>
        <dbReference type="SAM" id="MobiDB-lite"/>
    </source>
</evidence>
<comment type="caution">
    <text evidence="2">The sequence shown here is derived from an EMBL/GenBank/DDBJ whole genome shotgun (WGS) entry which is preliminary data.</text>
</comment>
<proteinExistence type="predicted"/>
<dbReference type="Proteomes" id="UP000615455">
    <property type="component" value="Unassembled WGS sequence"/>
</dbReference>
<keyword evidence="3" id="KW-1185">Reference proteome</keyword>
<feature type="region of interest" description="Disordered" evidence="1">
    <location>
        <begin position="1"/>
        <end position="37"/>
    </location>
</feature>
<sequence length="75" mass="8232">MHDAQAQPGPAQPSQAQPSPAQPSPAQPGHARSLLVTPGHTRGNWLFKHKMSAEIGLFVRKMTQMYLYGKRNNAL</sequence>
<dbReference type="EMBL" id="BMHE01000060">
    <property type="protein sequence ID" value="GGA10196.1"/>
    <property type="molecule type" value="Genomic_DNA"/>
</dbReference>
<name>A0ABQ1FFX9_9BACL</name>
<reference evidence="3" key="1">
    <citation type="journal article" date="2019" name="Int. J. Syst. Evol. Microbiol.">
        <title>The Global Catalogue of Microorganisms (GCM) 10K type strain sequencing project: providing services to taxonomists for standard genome sequencing and annotation.</title>
        <authorList>
            <consortium name="The Broad Institute Genomics Platform"/>
            <consortium name="The Broad Institute Genome Sequencing Center for Infectious Disease"/>
            <person name="Wu L."/>
            <person name="Ma J."/>
        </authorList>
    </citation>
    <scope>NUCLEOTIDE SEQUENCE [LARGE SCALE GENOMIC DNA]</scope>
    <source>
        <strain evidence="3">CGMCC 1.15043</strain>
    </source>
</reference>
<evidence type="ECO:0000313" key="3">
    <source>
        <dbReference type="Proteomes" id="UP000615455"/>
    </source>
</evidence>
<feature type="compositionally biased region" description="Low complexity" evidence="1">
    <location>
        <begin position="1"/>
        <end position="19"/>
    </location>
</feature>
<gene>
    <name evidence="2" type="ORF">GCM10008018_64540</name>
</gene>
<organism evidence="2 3">
    <name type="scientific">Paenibacillus marchantiophytorum</name>
    <dbReference type="NCBI Taxonomy" id="1619310"/>
    <lineage>
        <taxon>Bacteria</taxon>
        <taxon>Bacillati</taxon>
        <taxon>Bacillota</taxon>
        <taxon>Bacilli</taxon>
        <taxon>Bacillales</taxon>
        <taxon>Paenibacillaceae</taxon>
        <taxon>Paenibacillus</taxon>
    </lineage>
</organism>